<evidence type="ECO:0000313" key="8">
    <source>
        <dbReference type="EMBL" id="ELY49347.1"/>
    </source>
</evidence>
<evidence type="ECO:0000256" key="3">
    <source>
        <dbReference type="ARBA" id="ARBA00022692"/>
    </source>
</evidence>
<evidence type="ECO:0000313" key="9">
    <source>
        <dbReference type="Proteomes" id="UP000011602"/>
    </source>
</evidence>
<evidence type="ECO:0000256" key="7">
    <source>
        <dbReference type="SAM" id="Phobius"/>
    </source>
</evidence>
<feature type="transmembrane region" description="Helical" evidence="7">
    <location>
        <begin position="207"/>
        <end position="225"/>
    </location>
</feature>
<dbReference type="STRING" id="1227499.C493_20791"/>
<dbReference type="PANTHER" id="PTHR42770">
    <property type="entry name" value="AMINO ACID TRANSPORTER-RELATED"/>
    <property type="match status" value="1"/>
</dbReference>
<dbReference type="InterPro" id="IPR002293">
    <property type="entry name" value="AA/rel_permease1"/>
</dbReference>
<feature type="region of interest" description="Disordered" evidence="6">
    <location>
        <begin position="475"/>
        <end position="516"/>
    </location>
</feature>
<feature type="transmembrane region" description="Helical" evidence="7">
    <location>
        <begin position="108"/>
        <end position="133"/>
    </location>
</feature>
<feature type="transmembrane region" description="Helical" evidence="7">
    <location>
        <begin position="433"/>
        <end position="451"/>
    </location>
</feature>
<feature type="transmembrane region" description="Helical" evidence="7">
    <location>
        <begin position="344"/>
        <end position="361"/>
    </location>
</feature>
<dbReference type="GO" id="GO:0022857">
    <property type="term" value="F:transmembrane transporter activity"/>
    <property type="evidence" value="ECO:0007669"/>
    <property type="project" value="InterPro"/>
</dbReference>
<comment type="caution">
    <text evidence="8">The sequence shown here is derived from an EMBL/GenBank/DDBJ whole genome shotgun (WGS) entry which is preliminary data.</text>
</comment>
<name>L9WIY8_9EURY</name>
<comment type="subcellular location">
    <subcellularLocation>
        <location evidence="1">Cell membrane</location>
        <topology evidence="1">Multi-pass membrane protein</topology>
    </subcellularLocation>
</comment>
<dbReference type="Proteomes" id="UP000011602">
    <property type="component" value="Unassembled WGS sequence"/>
</dbReference>
<feature type="transmembrane region" description="Helical" evidence="7">
    <location>
        <begin position="410"/>
        <end position="427"/>
    </location>
</feature>
<keyword evidence="9" id="KW-1185">Reference proteome</keyword>
<feature type="compositionally biased region" description="Basic and acidic residues" evidence="6">
    <location>
        <begin position="475"/>
        <end position="492"/>
    </location>
</feature>
<evidence type="ECO:0000256" key="6">
    <source>
        <dbReference type="SAM" id="MobiDB-lite"/>
    </source>
</evidence>
<feature type="compositionally biased region" description="Low complexity" evidence="6">
    <location>
        <begin position="506"/>
        <end position="516"/>
    </location>
</feature>
<keyword evidence="5 7" id="KW-0472">Membrane</keyword>
<dbReference type="InterPro" id="IPR050367">
    <property type="entry name" value="APC_superfamily"/>
</dbReference>
<evidence type="ECO:0000256" key="1">
    <source>
        <dbReference type="ARBA" id="ARBA00004651"/>
    </source>
</evidence>
<feature type="transmembrane region" description="Helical" evidence="7">
    <location>
        <begin position="31"/>
        <end position="54"/>
    </location>
</feature>
<dbReference type="AlphaFoldDB" id="L9WIY8"/>
<accession>L9WIY8</accession>
<feature type="transmembrane region" description="Helical" evidence="7">
    <location>
        <begin position="145"/>
        <end position="165"/>
    </location>
</feature>
<protein>
    <submittedName>
        <fullName evidence="8">Amino acid permease-associated protein</fullName>
    </submittedName>
</protein>
<reference evidence="8 9" key="1">
    <citation type="journal article" date="2014" name="PLoS Genet.">
        <title>Phylogenetically driven sequencing of extremely halophilic archaea reveals strategies for static and dynamic osmo-response.</title>
        <authorList>
            <person name="Becker E.A."/>
            <person name="Seitzer P.M."/>
            <person name="Tritt A."/>
            <person name="Larsen D."/>
            <person name="Krusor M."/>
            <person name="Yao A.I."/>
            <person name="Wu D."/>
            <person name="Madern D."/>
            <person name="Eisen J.A."/>
            <person name="Darling A.E."/>
            <person name="Facciotti M.T."/>
        </authorList>
    </citation>
    <scope>NUCLEOTIDE SEQUENCE [LARGE SCALE GENOMIC DNA]</scope>
    <source>
        <strain evidence="8 9">JCM 12255</strain>
    </source>
</reference>
<feature type="compositionally biased region" description="Acidic residues" evidence="6">
    <location>
        <begin position="493"/>
        <end position="505"/>
    </location>
</feature>
<feature type="transmembrane region" description="Helical" evidence="7">
    <location>
        <begin position="66"/>
        <end position="87"/>
    </location>
</feature>
<dbReference type="EMBL" id="AOHZ01000096">
    <property type="protein sequence ID" value="ELY49347.1"/>
    <property type="molecule type" value="Genomic_DNA"/>
</dbReference>
<evidence type="ECO:0000256" key="2">
    <source>
        <dbReference type="ARBA" id="ARBA00022475"/>
    </source>
</evidence>
<dbReference type="PANTHER" id="PTHR42770:SF7">
    <property type="entry name" value="MEMBRANE PROTEIN"/>
    <property type="match status" value="1"/>
</dbReference>
<feature type="transmembrane region" description="Helical" evidence="7">
    <location>
        <begin position="292"/>
        <end position="316"/>
    </location>
</feature>
<dbReference type="PIRSF" id="PIRSF006060">
    <property type="entry name" value="AA_transporter"/>
    <property type="match status" value="1"/>
</dbReference>
<dbReference type="GO" id="GO:0005886">
    <property type="term" value="C:plasma membrane"/>
    <property type="evidence" value="ECO:0007669"/>
    <property type="project" value="UniProtKB-SubCell"/>
</dbReference>
<feature type="transmembrane region" description="Helical" evidence="7">
    <location>
        <begin position="172"/>
        <end position="195"/>
    </location>
</feature>
<sequence length="516" mass="56176">MDAVAENRRTVTTARGDNMSDAEFNIIDEKIGLFGGTLLLVGNVIAMTAFLLPAHLIADDGLGPEVAIAMLLVILPVTFSILSTLQIGGAMPAAGGSYVYGSRLISPFFGFLLPWIVVPSIWLGQLYLAFGFAEFMRFFPTFDWIPMWALMYAVMIPFIVLNVLGIRIVTQVQIVLVSIIIGGMLLFIVPGSFHIDTANYSGMFQSGTGAFFLAIVSLSIAMHGFNLATDLGEELEDPVKNIPRVLGLSAVISIGLMVLLVVVAVGVVPLEFYVENRDAGVAYAAFEFLPSAGAYLVAAAAVVGAFTSLNTLYTAYSRQLMRAARDEAIPLYFAKLHPEYQTPYRAILLLAVPALIMVPPISQTTPVLMAAVLSITSMIGAVVSAVALWNLPKRFERRYEYSIYKLPKPFLKFVAVASATVSLVFLAGVSLSIGWVLAIIFGWIVLAYPAYRYRVRSLREKKDVDLRKRMKSLHDYEEERAESGSRAGRSEADETETDSDTDAETDATGTSPANED</sequence>
<feature type="transmembrane region" description="Helical" evidence="7">
    <location>
        <begin position="367"/>
        <end position="389"/>
    </location>
</feature>
<keyword evidence="4 7" id="KW-1133">Transmembrane helix</keyword>
<dbReference type="eggNOG" id="arCOG00009">
    <property type="taxonomic scope" value="Archaea"/>
</dbReference>
<organism evidence="8 9">
    <name type="scientific">Natronolimnohabitans innermongolicus JCM 12255</name>
    <dbReference type="NCBI Taxonomy" id="1227499"/>
    <lineage>
        <taxon>Archaea</taxon>
        <taxon>Methanobacteriati</taxon>
        <taxon>Methanobacteriota</taxon>
        <taxon>Stenosarchaea group</taxon>
        <taxon>Halobacteria</taxon>
        <taxon>Halobacteriales</taxon>
        <taxon>Natrialbaceae</taxon>
        <taxon>Natronolimnohabitans</taxon>
    </lineage>
</organism>
<gene>
    <name evidence="8" type="ORF">C493_20791</name>
</gene>
<keyword evidence="3 7" id="KW-0812">Transmembrane</keyword>
<evidence type="ECO:0000256" key="5">
    <source>
        <dbReference type="ARBA" id="ARBA00023136"/>
    </source>
</evidence>
<dbReference type="Pfam" id="PF13520">
    <property type="entry name" value="AA_permease_2"/>
    <property type="match status" value="1"/>
</dbReference>
<proteinExistence type="predicted"/>
<evidence type="ECO:0000256" key="4">
    <source>
        <dbReference type="ARBA" id="ARBA00022989"/>
    </source>
</evidence>
<feature type="transmembrane region" description="Helical" evidence="7">
    <location>
        <begin position="245"/>
        <end position="272"/>
    </location>
</feature>
<keyword evidence="2" id="KW-1003">Cell membrane</keyword>
<dbReference type="Gene3D" id="1.20.1740.10">
    <property type="entry name" value="Amino acid/polyamine transporter I"/>
    <property type="match status" value="1"/>
</dbReference>